<dbReference type="EMBL" id="MFQZ01000003">
    <property type="protein sequence ID" value="OGH88328.1"/>
    <property type="molecule type" value="Genomic_DNA"/>
</dbReference>
<protein>
    <submittedName>
        <fullName evidence="1">Uncharacterized protein</fullName>
    </submittedName>
</protein>
<organism evidence="1 2">
    <name type="scientific">Candidatus Magasanikbacteria bacterium RIFOXYC2_FULL_42_28</name>
    <dbReference type="NCBI Taxonomy" id="1798704"/>
    <lineage>
        <taxon>Bacteria</taxon>
        <taxon>Candidatus Magasanikiibacteriota</taxon>
    </lineage>
</organism>
<accession>A0A1F6NWT4</accession>
<evidence type="ECO:0000313" key="1">
    <source>
        <dbReference type="EMBL" id="OGH88328.1"/>
    </source>
</evidence>
<dbReference type="STRING" id="1798704.A3J93_04720"/>
<proteinExistence type="predicted"/>
<name>A0A1F6NWT4_9BACT</name>
<gene>
    <name evidence="1" type="ORF">A3J93_04720</name>
</gene>
<dbReference type="Proteomes" id="UP000177907">
    <property type="component" value="Unassembled WGS sequence"/>
</dbReference>
<evidence type="ECO:0000313" key="2">
    <source>
        <dbReference type="Proteomes" id="UP000177907"/>
    </source>
</evidence>
<dbReference type="AlphaFoldDB" id="A0A1F6NWT4"/>
<comment type="caution">
    <text evidence="1">The sequence shown here is derived from an EMBL/GenBank/DDBJ whole genome shotgun (WGS) entry which is preliminary data.</text>
</comment>
<sequence>MKIPLLKTKIPDVDKFVRRCGYGLKMFRGEKSYARHPVRGMLYPRFHLYVKDAGANWELNLHLDQKAPVYEGQAAHAGEYEGGAVEIEGEMILIFSSNYDII</sequence>
<reference evidence="1 2" key="1">
    <citation type="journal article" date="2016" name="Nat. Commun.">
        <title>Thousands of microbial genomes shed light on interconnected biogeochemical processes in an aquifer system.</title>
        <authorList>
            <person name="Anantharaman K."/>
            <person name="Brown C.T."/>
            <person name="Hug L.A."/>
            <person name="Sharon I."/>
            <person name="Castelle C.J."/>
            <person name="Probst A.J."/>
            <person name="Thomas B.C."/>
            <person name="Singh A."/>
            <person name="Wilkins M.J."/>
            <person name="Karaoz U."/>
            <person name="Brodie E.L."/>
            <person name="Williams K.H."/>
            <person name="Hubbard S.S."/>
            <person name="Banfield J.F."/>
        </authorList>
    </citation>
    <scope>NUCLEOTIDE SEQUENCE [LARGE SCALE GENOMIC DNA]</scope>
</reference>